<dbReference type="RefSeq" id="WP_148707439.1">
    <property type="nucleotide sequence ID" value="NZ_QLLL01000012.1"/>
</dbReference>
<reference evidence="1 2" key="1">
    <citation type="submission" date="2018-06" db="EMBL/GenBank/DDBJ databases">
        <title>Genomic Encyclopedia of Archaeal and Bacterial Type Strains, Phase II (KMG-II): from individual species to whole genera.</title>
        <authorList>
            <person name="Goeker M."/>
        </authorList>
    </citation>
    <scope>NUCLEOTIDE SEQUENCE [LARGE SCALE GENOMIC DNA]</scope>
    <source>
        <strain evidence="1 2">DSM 23857</strain>
    </source>
</reference>
<sequence length="188" mass="21691">MKQILRFVWLLLPITFVMNGCLDMHHDHLTYLNEHFLDRDLKGTITLEIDGKPVTIVPQQWFRLNMVRSQDVPTKRFDIIIIYGSQGLGTVFKLSFPEDKLLGKDPVQDFEFTYVFNAKTLQDTTITYSKELGKLTGKFTVIKYDYSKAKMKLDFECTADKRFISATGENIRTVKGHLDVLYIAGTPD</sequence>
<protein>
    <submittedName>
        <fullName evidence="1">Uncharacterized protein</fullName>
    </submittedName>
</protein>
<dbReference type="AlphaFoldDB" id="A0A327Q9I7"/>
<proteinExistence type="predicted"/>
<gene>
    <name evidence="1" type="ORF">LX64_04838</name>
</gene>
<accession>A0A327Q9I7</accession>
<evidence type="ECO:0000313" key="1">
    <source>
        <dbReference type="EMBL" id="RAI98476.1"/>
    </source>
</evidence>
<name>A0A327Q9I7_9BACT</name>
<dbReference type="EMBL" id="QLLL01000012">
    <property type="protein sequence ID" value="RAI98476.1"/>
    <property type="molecule type" value="Genomic_DNA"/>
</dbReference>
<keyword evidence="2" id="KW-1185">Reference proteome</keyword>
<evidence type="ECO:0000313" key="2">
    <source>
        <dbReference type="Proteomes" id="UP000249547"/>
    </source>
</evidence>
<comment type="caution">
    <text evidence="1">The sequence shown here is derived from an EMBL/GenBank/DDBJ whole genome shotgun (WGS) entry which is preliminary data.</text>
</comment>
<organism evidence="1 2">
    <name type="scientific">Chitinophaga skermanii</name>
    <dbReference type="NCBI Taxonomy" id="331697"/>
    <lineage>
        <taxon>Bacteria</taxon>
        <taxon>Pseudomonadati</taxon>
        <taxon>Bacteroidota</taxon>
        <taxon>Chitinophagia</taxon>
        <taxon>Chitinophagales</taxon>
        <taxon>Chitinophagaceae</taxon>
        <taxon>Chitinophaga</taxon>
    </lineage>
</organism>
<dbReference type="Proteomes" id="UP000249547">
    <property type="component" value="Unassembled WGS sequence"/>
</dbReference>